<sequence>MKSLVSAFNSTDLKLSMWFIFLTEPSNSPND</sequence>
<evidence type="ECO:0000313" key="1">
    <source>
        <dbReference type="EMBL" id="MBX37982.1"/>
    </source>
</evidence>
<dbReference type="AlphaFoldDB" id="A0A2P2N690"/>
<proteinExistence type="predicted"/>
<organism evidence="1">
    <name type="scientific">Rhizophora mucronata</name>
    <name type="common">Asiatic mangrove</name>
    <dbReference type="NCBI Taxonomy" id="61149"/>
    <lineage>
        <taxon>Eukaryota</taxon>
        <taxon>Viridiplantae</taxon>
        <taxon>Streptophyta</taxon>
        <taxon>Embryophyta</taxon>
        <taxon>Tracheophyta</taxon>
        <taxon>Spermatophyta</taxon>
        <taxon>Magnoliopsida</taxon>
        <taxon>eudicotyledons</taxon>
        <taxon>Gunneridae</taxon>
        <taxon>Pentapetalae</taxon>
        <taxon>rosids</taxon>
        <taxon>fabids</taxon>
        <taxon>Malpighiales</taxon>
        <taxon>Rhizophoraceae</taxon>
        <taxon>Rhizophora</taxon>
    </lineage>
</organism>
<accession>A0A2P2N690</accession>
<reference evidence="1" key="1">
    <citation type="submission" date="2018-02" db="EMBL/GenBank/DDBJ databases">
        <title>Rhizophora mucronata_Transcriptome.</title>
        <authorList>
            <person name="Meera S.P."/>
            <person name="Sreeshan A."/>
            <person name="Augustine A."/>
        </authorList>
    </citation>
    <scope>NUCLEOTIDE SEQUENCE</scope>
    <source>
        <tissue evidence="1">Leaf</tissue>
    </source>
</reference>
<protein>
    <submittedName>
        <fullName evidence="1">Uncharacterized protein</fullName>
    </submittedName>
</protein>
<name>A0A2P2N690_RHIMU</name>
<dbReference type="EMBL" id="GGEC01057498">
    <property type="protein sequence ID" value="MBX37982.1"/>
    <property type="molecule type" value="Transcribed_RNA"/>
</dbReference>